<sequence length="1691" mass="175108">GIPLSGIPLSGISINGAPLSGIPLSGIEIGTTPLSGIPLSGIGTTLRNTLIDCTAFDCDAPGATLGTAAAAGAIKAGAKIGDLSADLLKLMRLSDLIGATTAATDDHLRSALGSRTMADLTSWGNLTLGELPQLWPYLKLSDLSGHLDGVRLSDLANHLREFSPQQVRDALDAAHMTLASITGWDNVTLGQTGVLLQYLHLGDLSNALKGLRLGDLADAIQKPGGGTYSADDLRTALSQAMPNKSFSDLTDLGDLTLGELGKYGNTTLGQLLTAMAGSSELDQITFGDLLLTLMNPKQYPWESLDFGSVSAQALDDDPIGSPLTLAYRADAPDGLPRTVRVTVQLPHGAKIDTGSINGTSYGDASELKPDIDGDVATWTFTNVPANAPQSLTFDMQAPLNIGPAQVKATAFLPADDETSSDTASTVVKEAIEPNDTIANATTLPDDTIELSHISSADDVDVYKFSVTQPGTRVSISLSNLDADLDMVLYSPSVGSVQPTAGKKLDPVDDGSGSGLPGKDQAGTYTPQPSVGNEVKRPSDLGNLAVVQGSFNRGRTNEQIDTRVLTRTGTYYLAVTGYNAAVDSQPYALRLKRFVNTEQPACPVRTVTAGTQGTLLPQTLPTGTDTVFVVNRSRMAGLYGDDAANTLMDQLTGFTSWLNDSGLQKASVLTVDADPGVRAAYAAWDASPCVPSGANGVVSEIARVLNGYRSAGADLKNVVLVGGDDAVPFARVPDRTEVANESGYASTFSDSGNALYATFATSNVQTDNAYVDRSPYAFGDRTLYVPDTTIGRLVESPGEIGDQLTDFETANGKLAVGTGLVTGYDFLSDGAQGIDASVKKTYGSVSEKISDTWTRQDLEDAIHAIKPDLLSINAHFDHYRALPAAGNATHDESDLFQAAAVRGALNGDLAGSVVFSMGCHSGLSASDKLLSGDRALDFAQAVSSQGGVFVGNTGFGYGDTDTVALSEQLMGDFAQRLNGSMSVGEALLYAKNAYFSGLAEYTPYDEKVLQETTFYGLPFYRLDVANPPANPAPVSATITPDATTGLSVATTHLAPTYANRTADNGTTYTAAVDPTTGEDSLTTVQNRPVEPKVDTEYALPAGLAAHDALVLGLTSVDTPNTDPYVFQPTVDSSGERVDIGVDTAFPTRAVRVNSGLSPAGETFHVAATTGYFRTTAADGKGLQRTYRSMDVQTYLPSAGNDDWIAPTFSQVTGQVHDGVVSISAHVLDDRGDASRVKRVRLLLLEDPRSGVSTVWRGLDLVRTAGSDEWTGSLTTTGRNLEFVLQAVDAAGNVGVTNDKAQNFNDDGVVIGGTGDGDPTPVGDLQVTLSGTQGGENWYTGPVTVTATGGTKLVYEVVGESDPTGYQEPFKLTDTGLHTVRVTSGDGQTQTVTVPIDRVGPVAQIASPAPGQNLPVVPGALISYSCPDAGSGGTTCTATVDSSPIPVASGTTMLLAPGTHSVTVYAGPDRAGNPASVPTATRTFTVLGAPATVGTIGVSKAQDGAVTTLTVPFTGYSVLDYSGTVAWGDGGSTNCAMAGSGCTITRNGSGGGVLTVTHTYNTAWVDTTATVTVVDNLGQTASATVKVNKKTVLTATAALLQLKISTNVVELKSGAISATLKDASGNPLAGQTIKFTLPSGTSICTATTNSSGVAACPTNLLYTLAMVLAGKYYATFPGKDAWHGSSASASLIG</sequence>
<feature type="region of interest" description="Disordered" evidence="1">
    <location>
        <begin position="495"/>
        <end position="538"/>
    </location>
</feature>
<accession>A0A3N0DYX7</accession>
<dbReference type="RefSeq" id="WP_183406959.1">
    <property type="nucleotide sequence ID" value="NZ_RJSG01000001.1"/>
</dbReference>
<protein>
    <submittedName>
        <fullName evidence="2">Uncharacterized protein</fullName>
    </submittedName>
</protein>
<dbReference type="Gene3D" id="2.60.40.10">
    <property type="entry name" value="Immunoglobulins"/>
    <property type="match status" value="1"/>
</dbReference>
<feature type="non-terminal residue" evidence="2">
    <location>
        <position position="1"/>
    </location>
</feature>
<dbReference type="SUPFAM" id="SSF89260">
    <property type="entry name" value="Collagen-binding domain"/>
    <property type="match status" value="1"/>
</dbReference>
<gene>
    <name evidence="2" type="ORF">EFL95_00005</name>
</gene>
<evidence type="ECO:0000313" key="2">
    <source>
        <dbReference type="EMBL" id="RNL80810.1"/>
    </source>
</evidence>
<reference evidence="2 3" key="1">
    <citation type="submission" date="2018-11" db="EMBL/GenBank/DDBJ databases">
        <authorList>
            <person name="Li F."/>
        </authorList>
    </citation>
    <scope>NUCLEOTIDE SEQUENCE [LARGE SCALE GENOMIC DNA]</scope>
    <source>
        <strain evidence="2 3">KIS18-7</strain>
    </source>
</reference>
<evidence type="ECO:0000313" key="3">
    <source>
        <dbReference type="Proteomes" id="UP000277094"/>
    </source>
</evidence>
<dbReference type="Proteomes" id="UP000277094">
    <property type="component" value="Unassembled WGS sequence"/>
</dbReference>
<dbReference type="InterPro" id="IPR013783">
    <property type="entry name" value="Ig-like_fold"/>
</dbReference>
<evidence type="ECO:0000256" key="1">
    <source>
        <dbReference type="SAM" id="MobiDB-lite"/>
    </source>
</evidence>
<keyword evidence="3" id="KW-1185">Reference proteome</keyword>
<dbReference type="GO" id="GO:0005975">
    <property type="term" value="P:carbohydrate metabolic process"/>
    <property type="evidence" value="ECO:0007669"/>
    <property type="project" value="UniProtKB-ARBA"/>
</dbReference>
<name>A0A3N0DYX7_9ACTN</name>
<dbReference type="EMBL" id="RJSG01000001">
    <property type="protein sequence ID" value="RNL80810.1"/>
    <property type="molecule type" value="Genomic_DNA"/>
</dbReference>
<dbReference type="InterPro" id="IPR008964">
    <property type="entry name" value="Invasin/intimin_cell_adhesion"/>
</dbReference>
<proteinExistence type="predicted"/>
<dbReference type="Gene3D" id="2.60.120.380">
    <property type="match status" value="1"/>
</dbReference>
<comment type="caution">
    <text evidence="2">The sequence shown here is derived from an EMBL/GenBank/DDBJ whole genome shotgun (WGS) entry which is preliminary data.</text>
</comment>
<organism evidence="2 3">
    <name type="scientific">Nocardioides marmorisolisilvae</name>
    <dbReference type="NCBI Taxonomy" id="1542737"/>
    <lineage>
        <taxon>Bacteria</taxon>
        <taxon>Bacillati</taxon>
        <taxon>Actinomycetota</taxon>
        <taxon>Actinomycetes</taxon>
        <taxon>Propionibacteriales</taxon>
        <taxon>Nocardioidaceae</taxon>
        <taxon>Nocardioides</taxon>
    </lineage>
</organism>
<dbReference type="SUPFAM" id="SSF49373">
    <property type="entry name" value="Invasin/intimin cell-adhesion fragments"/>
    <property type="match status" value="1"/>
</dbReference>